<sequence length="2905" mass="332340">MSATGSSIQERKDCFYLETLALPGEINSMVVGRFFNRNVESLILAKSTFLSVFNNNEEEDNFDFVDHINIFKEIYSLCSSVHPHSLDCLFVLSIGGEWLLLQWNKSRFLPLAAGSILNALHPLMKQPEQRRFRIDPTFQWAVSVVPITDNSPHFFTRPTPKQSQKIELGTTKPLVRISFRAVILVDETVFVGVKYDGPDACLLSVIKNNWSVALMQFPGKFGFADPGMKHKYKGKVMNTTIKNGLEIEWNLQQTVDKNKKNLCIANADTFIFFEDDDDQPKINANKEQKTTNDSNTNSNPISQNINTNTANTNNSPHKQNINNINSKNKTSSKSSLFQIINRVRHLTFTTAMKLEPFPIRKKPYIMPSFPFADPLSRERDGEVAGPGLNPYENRGRQQQKQQHQYQQRKHEDLERRITSPKSISPQITSPKSISPKITSPKSISPKITSPKYRLYNQPRTNSKSSTTAIALVDTPSGVSLFSLLFDFHNHRIQLHSFVLTALPPSASRVMPVVDEARVMKTLKGEEIVQIDRVHVDDVNIVKEAIDDVNDDGLNQQQQQQQQQQNDNSDNSRNQISFGVALFTSHLTKLKFMFQIPFPFPPIACLYVAGHDQDKKSINFDSEKLNRNQLIGYNEDQKKIVRRKQQRDVSSYDKLFICTGKALIIIANGQVQEHYYPFKLFVNLVMTNGGNWYLPFSSQSPDSRSMHSKLSQSSFEQDNFSQSSYNSENSSMKSDLENIQLKIGTSMLFIISAQNSSMVLDLKSGTFFDFPGQDTIMKEHGEGSPEDFQYNSICMSSVISLPNQNQSPYHSIEDRFLLGVVNERTGALHNVGLGHKLQAIMQGKWYENLPQLFTTKSFSGSTRHSLLLIQQEKTIDNNKEENNDKNKSDIKKDNYKRSMQYPFTSPLLKEDDVMNLSYTYSQSLFTVQEDAVEQIDSKTVGIDVTKKTIALSSASGAIVQITSAEVRIIPTLKFTIRQQGQQQKQLQSNQKDQNNNNNNIKQDPQIQPINQQDDNIQQIQSEYIGYDIKHKISWQAPQLLTEDFCKQQFVNPTLQLSSSSLRPINYHSPRSSLYMHEQPHQNQRITFENACITDKLIAVSYKCIVYVLVWNPAIPKNRRGSVDTLSQLGNQQMLKETPTANVNPVSTLCFPSNVKSLSASTIKTRSFLVVGCESPNAVFVFRLDNDQVGIKSEQTRKNLWDAGERLVEQLKNQIIYPVIQRPKPELVVQNGVKYRENEGNSQRKDESGQQQIENQCTVLDADTIGTISKQPIKQKISQKPIKYVEVSYGSHMYVEVQCSSMITMTRLFDLFPFDRPEQILLTTFKNQVRIFTKEELDADDMNHMIGATSLYQVPEQQQQQTQIEINQNIGQKNYLSNDGAALLIAGHNGQFITTIVPLQIILNFPPMQPKQGKLFSKAQFFFPSLIHTMKLFQQPAKMVEAEDTMYIYGDKTYSLQWGDRTCKIVWTDLECFGVIHSLMPMRVADDEPQIKNNNIDDSTSEVSQKSINHGSQDSLQGNLTNLTPAPRPDLVWIDHTEQKLSFGCVDKLNILTRQIQDLPSLPLAVVHVPTLHSIAVLSLEKKQYSYFEPIQIQDNDTMNFFDEGQKEFTKKQKESSGIAQFVNKTTAATAQQLVQDTYLPFQSNQKTISTELYNFFNMVCITVPTFQGAKEFVQTQHRTINELEKVTKEFENIKHSFPDISSSVVTSDFDPMELLNVSVKLYKRIRILGGIQAIYGFLSTLVVINGRGAFQCSCNTPLFSEDGKSFPSAPFHASITNVRNLQDFENLAELNNNITLPNKRHFYVYSNDSSAVPSRPIESYSIHSPFTFNVKLIAFIIAPSPITNIHFQFSQHRPFRQSLPNQVQPLLINGRSNMGEFTANFKLGNVVPRYMMLPRYLRASVVFAPCGFAFVDIFLDQVNQIVSATQIKQHQLCAFNMKDAYLFDEVLRKSKEQSNIKKKIKSNQKIRKSIIINANSKLNPNQSKITDNQPATLSAFHKIDDQHQIKLPGVSIMPLSFAQRRCIHCNRVCRIADNIPNKNMHNQQQQLQSGVQVISQDVKVISDNSVNRTETQEQIKGYEIPTSKITHPMIGYDLAMIAGIQLKHRKRDLVQTAAVFGQYTKLVAQAYSSTLIIDASLLGLNQFGLVGDQEVLIYTLVPNPLYKKAKRKKKSKLINEKLSDQDKDIFECLPLCAVLNARIPTSQHFSFIKRCNAGFTSIFGGDQNDFFRKMYLNLIALQSQSQNANPQKQETPQQQEKPQDNIEQNQDKQIQIRQPQTEIIDDNDESTYAEDFENDYYLHMSDHLRDVDDLLEISPKGSMQYLPEIPPFIIMSRQGNIVRSIPSFYDKIPMNDLFVLIYVLQVQILNFGDIWKCSQIKVIDSHRDVEERTFKLAVIDQAVREFIATGKIQRRPPIKHADYLAPSYAIRDGRFQQSEILFGLSPFPITIEATNWKIMNFQNVIIGIEQLSFYLRTFNQHRLVIREAFRRFIKYFKSLNIPIGTQKDIQNPNHHVLMKKEVHFVNSSLTCIATMIKNKVTNFEAQRIQNVFKQARLGMNQIILALTYPNKKFIKNIQDEFQYSKKRQRDLDFQQWVKYRFVCIDDPVGVEEQTFNDFRDDLFIADGHIPEEISIKPVKMLNQPKVKLSEYQLDLVNITEKVLYNKVQCQTAGLNLKLENLFQSIVKVNKNVQMISNTADMCEKIHLNPNEEKLSSDEENSFLAKFNQPMLPMFLESPQKQDQQKKSQRNDTSPQQGRQNEKQDIALKEIQRRIPNQFENALQQQKDVPLIDSKIINSQNDVNKTQKESNQNNQGKEIDKNQLKTSEKEYQKEKERLHRHEHDSSNKHFKSNESKTINTSIDNIAVPTNAIKSPTNTAQQNQNISLNKNSSGYIQFNKSEKYNTENDETE</sequence>
<feature type="region of interest" description="Disordered" evidence="1">
    <location>
        <begin position="979"/>
        <end position="1005"/>
    </location>
</feature>
<evidence type="ECO:0000313" key="3">
    <source>
        <dbReference type="Proteomes" id="UP000324800"/>
    </source>
</evidence>
<feature type="region of interest" description="Disordered" evidence="1">
    <location>
        <begin position="1487"/>
        <end position="1518"/>
    </location>
</feature>
<protein>
    <submittedName>
        <fullName evidence="2">Uncharacterized protein</fullName>
    </submittedName>
</protein>
<dbReference type="PANTHER" id="PTHR14596">
    <property type="entry name" value="ZINC FINGER PROTEIN"/>
    <property type="match status" value="1"/>
</dbReference>
<feature type="region of interest" description="Disordered" evidence="1">
    <location>
        <begin position="2792"/>
        <end position="2851"/>
    </location>
</feature>
<feature type="compositionally biased region" description="Low complexity" evidence="1">
    <location>
        <begin position="2245"/>
        <end position="2255"/>
    </location>
</feature>
<feature type="region of interest" description="Disordered" evidence="1">
    <location>
        <begin position="281"/>
        <end position="333"/>
    </location>
</feature>
<dbReference type="GO" id="GO:0000987">
    <property type="term" value="F:cis-regulatory region sequence-specific DNA binding"/>
    <property type="evidence" value="ECO:0007669"/>
    <property type="project" value="TreeGrafter"/>
</dbReference>
<feature type="compositionally biased region" description="Low complexity" evidence="1">
    <location>
        <begin position="396"/>
        <end position="405"/>
    </location>
</feature>
<feature type="compositionally biased region" description="Polar residues" evidence="1">
    <location>
        <begin position="2865"/>
        <end position="2892"/>
    </location>
</feature>
<dbReference type="Gene3D" id="2.130.10.10">
    <property type="entry name" value="YVTN repeat-like/Quinoprotein amine dehydrogenase"/>
    <property type="match status" value="2"/>
</dbReference>
<dbReference type="InterPro" id="IPR015943">
    <property type="entry name" value="WD40/YVTN_repeat-like_dom_sf"/>
</dbReference>
<feature type="region of interest" description="Disordered" evidence="1">
    <location>
        <begin position="2240"/>
        <end position="2271"/>
    </location>
</feature>
<comment type="caution">
    <text evidence="2">The sequence shown here is derived from an EMBL/GenBank/DDBJ whole genome shotgun (WGS) entry which is preliminary data.</text>
</comment>
<feature type="region of interest" description="Disordered" evidence="1">
    <location>
        <begin position="2732"/>
        <end position="2757"/>
    </location>
</feature>
<feature type="compositionally biased region" description="Polar residues" evidence="1">
    <location>
        <begin position="291"/>
        <end position="303"/>
    </location>
</feature>
<feature type="compositionally biased region" description="Polar residues" evidence="1">
    <location>
        <begin position="1489"/>
        <end position="1518"/>
    </location>
</feature>
<gene>
    <name evidence="2" type="ORF">EZS28_001379</name>
</gene>
<feature type="compositionally biased region" description="Polar residues" evidence="1">
    <location>
        <begin position="703"/>
        <end position="717"/>
    </location>
</feature>
<feature type="region of interest" description="Disordered" evidence="1">
    <location>
        <begin position="703"/>
        <end position="730"/>
    </location>
</feature>
<dbReference type="PANTHER" id="PTHR14596:SF72">
    <property type="entry name" value="ZINC FINGER PROTEIN MSN2-RELATED"/>
    <property type="match status" value="1"/>
</dbReference>
<organism evidence="2 3">
    <name type="scientific">Streblomastix strix</name>
    <dbReference type="NCBI Taxonomy" id="222440"/>
    <lineage>
        <taxon>Eukaryota</taxon>
        <taxon>Metamonada</taxon>
        <taxon>Preaxostyla</taxon>
        <taxon>Oxymonadida</taxon>
        <taxon>Streblomastigidae</taxon>
        <taxon>Streblomastix</taxon>
    </lineage>
</organism>
<evidence type="ECO:0000313" key="2">
    <source>
        <dbReference type="EMBL" id="KAA6403086.1"/>
    </source>
</evidence>
<feature type="compositionally biased region" description="Polar residues" evidence="1">
    <location>
        <begin position="2260"/>
        <end position="2271"/>
    </location>
</feature>
<feature type="compositionally biased region" description="Low complexity" evidence="1">
    <location>
        <begin position="718"/>
        <end position="730"/>
    </location>
</feature>
<feature type="compositionally biased region" description="Polar residues" evidence="1">
    <location>
        <begin position="2792"/>
        <end position="2810"/>
    </location>
</feature>
<name>A0A5J4X8J1_9EUKA</name>
<dbReference type="GO" id="GO:0000981">
    <property type="term" value="F:DNA-binding transcription factor activity, RNA polymerase II-specific"/>
    <property type="evidence" value="ECO:0007669"/>
    <property type="project" value="TreeGrafter"/>
</dbReference>
<reference evidence="2 3" key="1">
    <citation type="submission" date="2019-03" db="EMBL/GenBank/DDBJ databases">
        <title>Single cell metagenomics reveals metabolic interactions within the superorganism composed of flagellate Streblomastix strix and complex community of Bacteroidetes bacteria on its surface.</title>
        <authorList>
            <person name="Treitli S.C."/>
            <person name="Kolisko M."/>
            <person name="Husnik F."/>
            <person name="Keeling P."/>
            <person name="Hampl V."/>
        </authorList>
    </citation>
    <scope>NUCLEOTIDE SEQUENCE [LARGE SCALE GENOMIC DNA]</scope>
    <source>
        <strain evidence="2">ST1C</strain>
    </source>
</reference>
<feature type="compositionally biased region" description="Low complexity" evidence="1">
    <location>
        <begin position="304"/>
        <end position="333"/>
    </location>
</feature>
<dbReference type="Proteomes" id="UP000324800">
    <property type="component" value="Unassembled WGS sequence"/>
</dbReference>
<feature type="region of interest" description="Disordered" evidence="1">
    <location>
        <begin position="2863"/>
        <end position="2905"/>
    </location>
</feature>
<feature type="compositionally biased region" description="Basic and acidic residues" evidence="1">
    <location>
        <begin position="2811"/>
        <end position="2848"/>
    </location>
</feature>
<dbReference type="EMBL" id="SNRW01000142">
    <property type="protein sequence ID" value="KAA6403086.1"/>
    <property type="molecule type" value="Genomic_DNA"/>
</dbReference>
<proteinExistence type="predicted"/>
<feature type="region of interest" description="Disordered" evidence="1">
    <location>
        <begin position="376"/>
        <end position="460"/>
    </location>
</feature>
<dbReference type="GO" id="GO:0042594">
    <property type="term" value="P:response to starvation"/>
    <property type="evidence" value="ECO:0007669"/>
    <property type="project" value="TreeGrafter"/>
</dbReference>
<feature type="compositionally biased region" description="Basic and acidic residues" evidence="1">
    <location>
        <begin position="408"/>
        <end position="417"/>
    </location>
</feature>
<feature type="compositionally biased region" description="Low complexity" evidence="1">
    <location>
        <begin position="419"/>
        <end position="451"/>
    </location>
</feature>
<evidence type="ECO:0000256" key="1">
    <source>
        <dbReference type="SAM" id="MobiDB-lite"/>
    </source>
</evidence>
<accession>A0A5J4X8J1</accession>
<dbReference type="GO" id="GO:0005634">
    <property type="term" value="C:nucleus"/>
    <property type="evidence" value="ECO:0007669"/>
    <property type="project" value="TreeGrafter"/>
</dbReference>